<evidence type="ECO:0000313" key="2">
    <source>
        <dbReference type="Proteomes" id="UP000037405"/>
    </source>
</evidence>
<organism evidence="1 2">
    <name type="scientific">Rossellomorea marisflavi</name>
    <dbReference type="NCBI Taxonomy" id="189381"/>
    <lineage>
        <taxon>Bacteria</taxon>
        <taxon>Bacillati</taxon>
        <taxon>Bacillota</taxon>
        <taxon>Bacilli</taxon>
        <taxon>Bacillales</taxon>
        <taxon>Bacillaceae</taxon>
        <taxon>Rossellomorea</taxon>
    </lineage>
</organism>
<sequence>MLTYLNRGKERIKFDCEGDRMDLHILQCRQCSSEFRSTMEETFTCTTCEDEHSPVSGFNVIGIIEKQVGNGVHA</sequence>
<dbReference type="Proteomes" id="UP000037405">
    <property type="component" value="Unassembled WGS sequence"/>
</dbReference>
<comment type="caution">
    <text evidence="1">The sequence shown here is derived from an EMBL/GenBank/DDBJ whole genome shotgun (WGS) entry which is preliminary data.</text>
</comment>
<evidence type="ECO:0000313" key="1">
    <source>
        <dbReference type="EMBL" id="KON85166.1"/>
    </source>
</evidence>
<dbReference type="EMBL" id="LGUE01000004">
    <property type="protein sequence ID" value="KON85166.1"/>
    <property type="molecule type" value="Genomic_DNA"/>
</dbReference>
<accession>A0A0M0G6W2</accession>
<reference evidence="2" key="1">
    <citation type="submission" date="2015-07" db="EMBL/GenBank/DDBJ databases">
        <title>Fjat-14235 jcm11544.</title>
        <authorList>
            <person name="Liu B."/>
            <person name="Wang J."/>
            <person name="Zhu Y."/>
            <person name="Liu G."/>
            <person name="Chen Q."/>
            <person name="Chen Z."/>
            <person name="Lan J."/>
            <person name="Che J."/>
            <person name="Ge C."/>
            <person name="Shi H."/>
            <person name="Pan Z."/>
            <person name="Liu X."/>
        </authorList>
    </citation>
    <scope>NUCLEOTIDE SEQUENCE [LARGE SCALE GENOMIC DNA]</scope>
    <source>
        <strain evidence="2">JCM 11544</strain>
    </source>
</reference>
<gene>
    <name evidence="1" type="ORF">AF331_14445</name>
</gene>
<protein>
    <submittedName>
        <fullName evidence="1">Uncharacterized protein</fullName>
    </submittedName>
</protein>
<dbReference type="PATRIC" id="fig|189381.12.peg.2969"/>
<keyword evidence="2" id="KW-1185">Reference proteome</keyword>
<name>A0A0M0G6W2_9BACI</name>
<dbReference type="AlphaFoldDB" id="A0A0M0G6W2"/>
<proteinExistence type="predicted"/>